<comment type="similarity">
    <text evidence="2">Belongs to the skp family.</text>
</comment>
<evidence type="ECO:0000313" key="5">
    <source>
        <dbReference type="Proteomes" id="UP001303946"/>
    </source>
</evidence>
<evidence type="ECO:0000256" key="2">
    <source>
        <dbReference type="PIRNR" id="PIRNR002094"/>
    </source>
</evidence>
<keyword evidence="5" id="KW-1185">Reference proteome</keyword>
<organism evidence="4 5">
    <name type="scientific">Piscinibacter gummiphilus</name>
    <dbReference type="NCBI Taxonomy" id="946333"/>
    <lineage>
        <taxon>Bacteria</taxon>
        <taxon>Pseudomonadati</taxon>
        <taxon>Pseudomonadota</taxon>
        <taxon>Betaproteobacteria</taxon>
        <taxon>Burkholderiales</taxon>
        <taxon>Sphaerotilaceae</taxon>
        <taxon>Piscinibacter</taxon>
    </lineage>
</organism>
<keyword evidence="1 3" id="KW-0732">Signal</keyword>
<evidence type="ECO:0000313" key="4">
    <source>
        <dbReference type="EMBL" id="WOB10696.1"/>
    </source>
</evidence>
<accession>A0ABZ0D0G7</accession>
<evidence type="ECO:0000256" key="3">
    <source>
        <dbReference type="SAM" id="SignalP"/>
    </source>
</evidence>
<protein>
    <submittedName>
        <fullName evidence="4">OmpH family outer membrane protein</fullName>
    </submittedName>
</protein>
<dbReference type="EMBL" id="CP136336">
    <property type="protein sequence ID" value="WOB10696.1"/>
    <property type="molecule type" value="Genomic_DNA"/>
</dbReference>
<sequence>MSSSSIKSVIFAVCLVVAASLAHAQSVKIAYVNSDKVMRDALPNQAGWVKLEADFNRREKELTELNSKLKAAATKLDRESVSLPDAERERRQRELIDQDRELQRKQRTYREDLAQRRNDEMIALRERVLAVIRQIAEKENYDLVVQEAFHASPRIDITDSVIKKLNEPVGK</sequence>
<dbReference type="Gene3D" id="3.30.910.20">
    <property type="entry name" value="Skp domain"/>
    <property type="match status" value="1"/>
</dbReference>
<dbReference type="Pfam" id="PF03938">
    <property type="entry name" value="OmpH"/>
    <property type="match status" value="1"/>
</dbReference>
<dbReference type="PIRSF" id="PIRSF002094">
    <property type="entry name" value="OMP26_Skp"/>
    <property type="match status" value="1"/>
</dbReference>
<dbReference type="InterPro" id="IPR005632">
    <property type="entry name" value="Chaperone_Skp"/>
</dbReference>
<evidence type="ECO:0000256" key="1">
    <source>
        <dbReference type="ARBA" id="ARBA00022729"/>
    </source>
</evidence>
<feature type="signal peptide" evidence="3">
    <location>
        <begin position="1"/>
        <end position="24"/>
    </location>
</feature>
<dbReference type="InterPro" id="IPR024930">
    <property type="entry name" value="Skp_dom_sf"/>
</dbReference>
<gene>
    <name evidence="4" type="ORF">RXV79_11715</name>
</gene>
<reference evidence="4 5" key="1">
    <citation type="submission" date="2023-10" db="EMBL/GenBank/DDBJ databases">
        <title>Bacteria for the degradation of biodegradable plastic PBAT(Polybutylene adipate terephthalate).</title>
        <authorList>
            <person name="Weon H.-Y."/>
            <person name="Yeon J."/>
        </authorList>
    </citation>
    <scope>NUCLEOTIDE SEQUENCE [LARGE SCALE GENOMIC DNA]</scope>
    <source>
        <strain evidence="4 5">SBD 7-3</strain>
    </source>
</reference>
<dbReference type="PANTHER" id="PTHR35089">
    <property type="entry name" value="CHAPERONE PROTEIN SKP"/>
    <property type="match status" value="1"/>
</dbReference>
<dbReference type="PANTHER" id="PTHR35089:SF1">
    <property type="entry name" value="CHAPERONE PROTEIN SKP"/>
    <property type="match status" value="1"/>
</dbReference>
<feature type="chain" id="PRO_5046605892" evidence="3">
    <location>
        <begin position="25"/>
        <end position="171"/>
    </location>
</feature>
<dbReference type="SMART" id="SM00935">
    <property type="entry name" value="OmpH"/>
    <property type="match status" value="1"/>
</dbReference>
<dbReference type="SUPFAM" id="SSF111384">
    <property type="entry name" value="OmpH-like"/>
    <property type="match status" value="1"/>
</dbReference>
<dbReference type="Proteomes" id="UP001303946">
    <property type="component" value="Chromosome"/>
</dbReference>
<proteinExistence type="inferred from homology"/>
<dbReference type="RefSeq" id="WP_316703591.1">
    <property type="nucleotide sequence ID" value="NZ_CP136336.1"/>
</dbReference>
<name>A0ABZ0D0G7_9BURK</name>